<evidence type="ECO:0000313" key="3">
    <source>
        <dbReference type="WBParaSite" id="SPAL_0000249300.1"/>
    </source>
</evidence>
<feature type="region of interest" description="Disordered" evidence="1">
    <location>
        <begin position="57"/>
        <end position="113"/>
    </location>
</feature>
<protein>
    <submittedName>
        <fullName evidence="3">RRM_2 domain-containing protein</fullName>
    </submittedName>
</protein>
<feature type="compositionally biased region" description="Polar residues" evidence="1">
    <location>
        <begin position="84"/>
        <end position="107"/>
    </location>
</feature>
<evidence type="ECO:0000313" key="2">
    <source>
        <dbReference type="Proteomes" id="UP000046392"/>
    </source>
</evidence>
<reference evidence="3" key="1">
    <citation type="submission" date="2017-02" db="UniProtKB">
        <authorList>
            <consortium name="WormBaseParasite"/>
        </authorList>
    </citation>
    <scope>IDENTIFICATION</scope>
</reference>
<feature type="compositionally biased region" description="Basic and acidic residues" evidence="1">
    <location>
        <begin position="61"/>
        <end position="76"/>
    </location>
</feature>
<accession>A0A0N5B8X1</accession>
<dbReference type="Proteomes" id="UP000046392">
    <property type="component" value="Unplaced"/>
</dbReference>
<proteinExistence type="predicted"/>
<keyword evidence="2" id="KW-1185">Reference proteome</keyword>
<sequence length="212" mass="25172">MISNVNPYVIDRKTQNRRCIHDEAIPKPDYPVDNYLFNLIECTRKFTNEPVLGSTYVGRYFKPDNSKQYPRENDRNRQKKYHRNNNGSMKNNNDVNYFPSQSRNTNYESEKEKQIRNLFSKNPYTFKPVEKTSKKNVNDIIISGAQQQQQPTVHFIRPDQLPIHKLLKITYDKKFNNACYIPAFLREPSVEAMEAMNNVLYGNMFYVDKKIR</sequence>
<dbReference type="WBParaSite" id="SPAL_0000249300.1">
    <property type="protein sequence ID" value="SPAL_0000249300.1"/>
    <property type="gene ID" value="SPAL_0000249300"/>
</dbReference>
<name>A0A0N5B8X1_STREA</name>
<organism evidence="2 3">
    <name type="scientific">Strongyloides papillosus</name>
    <name type="common">Intestinal threadworm</name>
    <dbReference type="NCBI Taxonomy" id="174720"/>
    <lineage>
        <taxon>Eukaryota</taxon>
        <taxon>Metazoa</taxon>
        <taxon>Ecdysozoa</taxon>
        <taxon>Nematoda</taxon>
        <taxon>Chromadorea</taxon>
        <taxon>Rhabditida</taxon>
        <taxon>Tylenchina</taxon>
        <taxon>Panagrolaimomorpha</taxon>
        <taxon>Strongyloidoidea</taxon>
        <taxon>Strongyloididae</taxon>
        <taxon>Strongyloides</taxon>
    </lineage>
</organism>
<evidence type="ECO:0000256" key="1">
    <source>
        <dbReference type="SAM" id="MobiDB-lite"/>
    </source>
</evidence>
<dbReference type="AlphaFoldDB" id="A0A0N5B8X1"/>